<dbReference type="PANTHER" id="PTHR32196">
    <property type="entry name" value="ABC TRANSPORTER PERMEASE PROTEIN YPHD-RELATED-RELATED"/>
    <property type="match status" value="1"/>
</dbReference>
<sequence>MTVHHTDAPRSHQASDPGENNRLPRPTGKQLARLRQAIASYAGVGSVLLLLVVVLRVTQPYFGTMSNLLLVLETNAVLLVLAVGMTFVLLTGGVDLSVGGTVVLTTMLFGRLVTDAGLSPWLAVPVVVVLGTALGLLVNGGLIAGLGLNFFVVTIGTSYVFTNLGKLLTDRGNTISLYGDETIRRMGEASVFGVPAQVLVALGVFLVGTLVLRYTGYGRMIYAVGGNPEAARLAGINVSAVRASVYAITAAMSAVAGVMLSIRLSAASPSAAVGIELTVAAAVLLGGTSFMGGVGTMLGTLLGTLFLGVLDNGLGSAGISPFWEGVATGVVLVLAVLADLLRKRRSRTTTT</sequence>
<evidence type="ECO:0000313" key="8">
    <source>
        <dbReference type="EMBL" id="GIG42570.1"/>
    </source>
</evidence>
<evidence type="ECO:0000256" key="3">
    <source>
        <dbReference type="ARBA" id="ARBA00022692"/>
    </source>
</evidence>
<keyword evidence="3 7" id="KW-0812">Transmembrane</keyword>
<feature type="transmembrane region" description="Helical" evidence="7">
    <location>
        <begin position="277"/>
        <end position="310"/>
    </location>
</feature>
<evidence type="ECO:0000256" key="2">
    <source>
        <dbReference type="ARBA" id="ARBA00022475"/>
    </source>
</evidence>
<feature type="compositionally biased region" description="Basic and acidic residues" evidence="6">
    <location>
        <begin position="1"/>
        <end position="10"/>
    </location>
</feature>
<feature type="transmembrane region" description="Helical" evidence="7">
    <location>
        <begin position="243"/>
        <end position="265"/>
    </location>
</feature>
<keyword evidence="5 7" id="KW-0472">Membrane</keyword>
<feature type="transmembrane region" description="Helical" evidence="7">
    <location>
        <begin position="189"/>
        <end position="212"/>
    </location>
</feature>
<reference evidence="8" key="1">
    <citation type="submission" date="2021-01" db="EMBL/GenBank/DDBJ databases">
        <title>Whole genome shotgun sequence of Dactylosporangium siamense NBRC 106093.</title>
        <authorList>
            <person name="Komaki H."/>
            <person name="Tamura T."/>
        </authorList>
    </citation>
    <scope>NUCLEOTIDE SEQUENCE</scope>
    <source>
        <strain evidence="8">NBRC 106093</strain>
    </source>
</reference>
<feature type="transmembrane region" description="Helical" evidence="7">
    <location>
        <begin position="38"/>
        <end position="57"/>
    </location>
</feature>
<dbReference type="PANTHER" id="PTHR32196:SF72">
    <property type="entry name" value="RIBOSE IMPORT PERMEASE PROTEIN RBSC"/>
    <property type="match status" value="1"/>
</dbReference>
<evidence type="ECO:0000256" key="6">
    <source>
        <dbReference type="SAM" id="MobiDB-lite"/>
    </source>
</evidence>
<keyword evidence="2" id="KW-1003">Cell membrane</keyword>
<dbReference type="RefSeq" id="WP_203844459.1">
    <property type="nucleotide sequence ID" value="NZ_BAAAVW010000002.1"/>
</dbReference>
<keyword evidence="4 7" id="KW-1133">Transmembrane helix</keyword>
<dbReference type="EMBL" id="BONQ01000015">
    <property type="protein sequence ID" value="GIG42570.1"/>
    <property type="molecule type" value="Genomic_DNA"/>
</dbReference>
<feature type="transmembrane region" description="Helical" evidence="7">
    <location>
        <begin position="322"/>
        <end position="341"/>
    </location>
</feature>
<comment type="caution">
    <text evidence="8">The sequence shown here is derived from an EMBL/GenBank/DDBJ whole genome shotgun (WGS) entry which is preliminary data.</text>
</comment>
<feature type="region of interest" description="Disordered" evidence="6">
    <location>
        <begin position="1"/>
        <end position="26"/>
    </location>
</feature>
<name>A0A919PD43_9ACTN</name>
<dbReference type="GO" id="GO:0005886">
    <property type="term" value="C:plasma membrane"/>
    <property type="evidence" value="ECO:0007669"/>
    <property type="project" value="UniProtKB-SubCell"/>
</dbReference>
<keyword evidence="9" id="KW-1185">Reference proteome</keyword>
<dbReference type="AlphaFoldDB" id="A0A919PD43"/>
<dbReference type="GO" id="GO:0022857">
    <property type="term" value="F:transmembrane transporter activity"/>
    <property type="evidence" value="ECO:0007669"/>
    <property type="project" value="InterPro"/>
</dbReference>
<organism evidence="8 9">
    <name type="scientific">Dactylosporangium siamense</name>
    <dbReference type="NCBI Taxonomy" id="685454"/>
    <lineage>
        <taxon>Bacteria</taxon>
        <taxon>Bacillati</taxon>
        <taxon>Actinomycetota</taxon>
        <taxon>Actinomycetes</taxon>
        <taxon>Micromonosporales</taxon>
        <taxon>Micromonosporaceae</taxon>
        <taxon>Dactylosporangium</taxon>
    </lineage>
</organism>
<accession>A0A919PD43</accession>
<evidence type="ECO:0000256" key="5">
    <source>
        <dbReference type="ARBA" id="ARBA00023136"/>
    </source>
</evidence>
<feature type="transmembrane region" description="Helical" evidence="7">
    <location>
        <begin position="150"/>
        <end position="168"/>
    </location>
</feature>
<evidence type="ECO:0000256" key="7">
    <source>
        <dbReference type="SAM" id="Phobius"/>
    </source>
</evidence>
<dbReference type="Pfam" id="PF02653">
    <property type="entry name" value="BPD_transp_2"/>
    <property type="match status" value="1"/>
</dbReference>
<dbReference type="CDD" id="cd06579">
    <property type="entry name" value="TM_PBP1_transp_AraH_like"/>
    <property type="match status" value="1"/>
</dbReference>
<feature type="transmembrane region" description="Helical" evidence="7">
    <location>
        <begin position="121"/>
        <end position="144"/>
    </location>
</feature>
<evidence type="ECO:0000256" key="4">
    <source>
        <dbReference type="ARBA" id="ARBA00022989"/>
    </source>
</evidence>
<evidence type="ECO:0000256" key="1">
    <source>
        <dbReference type="ARBA" id="ARBA00004651"/>
    </source>
</evidence>
<proteinExistence type="predicted"/>
<dbReference type="Proteomes" id="UP000660611">
    <property type="component" value="Unassembled WGS sequence"/>
</dbReference>
<comment type="subcellular location">
    <subcellularLocation>
        <location evidence="1">Cell membrane</location>
        <topology evidence="1">Multi-pass membrane protein</topology>
    </subcellularLocation>
</comment>
<protein>
    <submittedName>
        <fullName evidence="8">Sugar ABC transporter permease</fullName>
    </submittedName>
</protein>
<dbReference type="InterPro" id="IPR001851">
    <property type="entry name" value="ABC_transp_permease"/>
</dbReference>
<feature type="transmembrane region" description="Helical" evidence="7">
    <location>
        <begin position="69"/>
        <end position="90"/>
    </location>
</feature>
<evidence type="ECO:0000313" key="9">
    <source>
        <dbReference type="Proteomes" id="UP000660611"/>
    </source>
</evidence>
<gene>
    <name evidence="8" type="ORF">Dsi01nite_006110</name>
</gene>